<reference evidence="1" key="1">
    <citation type="submission" date="2023-07" db="EMBL/GenBank/DDBJ databases">
        <title>draft genome sequence of fig (Ficus carica).</title>
        <authorList>
            <person name="Takahashi T."/>
            <person name="Nishimura K."/>
        </authorList>
    </citation>
    <scope>NUCLEOTIDE SEQUENCE</scope>
</reference>
<dbReference type="EMBL" id="BTGU01000033">
    <property type="protein sequence ID" value="GMN50423.1"/>
    <property type="molecule type" value="Genomic_DNA"/>
</dbReference>
<keyword evidence="2" id="KW-1185">Reference proteome</keyword>
<dbReference type="AlphaFoldDB" id="A0AA88D915"/>
<evidence type="ECO:0000313" key="2">
    <source>
        <dbReference type="Proteomes" id="UP001187192"/>
    </source>
</evidence>
<evidence type="ECO:0000313" key="1">
    <source>
        <dbReference type="EMBL" id="GMN50423.1"/>
    </source>
</evidence>
<accession>A0AA88D915</accession>
<protein>
    <submittedName>
        <fullName evidence="1">Uncharacterized protein</fullName>
    </submittedName>
</protein>
<gene>
    <name evidence="1" type="ORF">TIFTF001_019588</name>
</gene>
<dbReference type="Proteomes" id="UP001187192">
    <property type="component" value="Unassembled WGS sequence"/>
</dbReference>
<comment type="caution">
    <text evidence="1">The sequence shown here is derived from an EMBL/GenBank/DDBJ whole genome shotgun (WGS) entry which is preliminary data.</text>
</comment>
<proteinExistence type="predicted"/>
<organism evidence="1 2">
    <name type="scientific">Ficus carica</name>
    <name type="common">Common fig</name>
    <dbReference type="NCBI Taxonomy" id="3494"/>
    <lineage>
        <taxon>Eukaryota</taxon>
        <taxon>Viridiplantae</taxon>
        <taxon>Streptophyta</taxon>
        <taxon>Embryophyta</taxon>
        <taxon>Tracheophyta</taxon>
        <taxon>Spermatophyta</taxon>
        <taxon>Magnoliopsida</taxon>
        <taxon>eudicotyledons</taxon>
        <taxon>Gunneridae</taxon>
        <taxon>Pentapetalae</taxon>
        <taxon>rosids</taxon>
        <taxon>fabids</taxon>
        <taxon>Rosales</taxon>
        <taxon>Moraceae</taxon>
        <taxon>Ficeae</taxon>
        <taxon>Ficus</taxon>
    </lineage>
</organism>
<dbReference type="Gramene" id="FCD_00000403-RA">
    <property type="protein sequence ID" value="FCD_00000403-RA:cds"/>
    <property type="gene ID" value="FCD_00000403"/>
</dbReference>
<name>A0AA88D915_FICCA</name>
<sequence length="72" mass="8007">MGGNSLLKERDVPIKLGCEERVCEGIWVELNNVGLEGVCLEGKRGKENGGKDEMEFGEFEFHGLGLGIKRIW</sequence>